<dbReference type="InterPro" id="IPR036962">
    <property type="entry name" value="Glyco_hydro_3_N_sf"/>
</dbReference>
<dbReference type="InterPro" id="IPR026891">
    <property type="entry name" value="Fn3-like"/>
</dbReference>
<dbReference type="Gene3D" id="2.60.40.10">
    <property type="entry name" value="Immunoglobulins"/>
    <property type="match status" value="1"/>
</dbReference>
<dbReference type="InterPro" id="IPR013783">
    <property type="entry name" value="Ig-like_fold"/>
</dbReference>
<dbReference type="PANTHER" id="PTHR42715">
    <property type="entry name" value="BETA-GLUCOSIDASE"/>
    <property type="match status" value="1"/>
</dbReference>
<dbReference type="RefSeq" id="WP_100082751.1">
    <property type="nucleotide sequence ID" value="NZ_NQVN01000022.1"/>
</dbReference>
<dbReference type="PRINTS" id="PR00133">
    <property type="entry name" value="GLHYDRLASE3"/>
</dbReference>
<dbReference type="Pfam" id="PF00933">
    <property type="entry name" value="Glyco_hydro_3"/>
    <property type="match status" value="1"/>
</dbReference>
<dbReference type="Pfam" id="PF01915">
    <property type="entry name" value="Glyco_hydro_3_C"/>
    <property type="match status" value="1"/>
</dbReference>
<proteinExistence type="inferred from homology"/>
<dbReference type="GO" id="GO:0009251">
    <property type="term" value="P:glucan catabolic process"/>
    <property type="evidence" value="ECO:0007669"/>
    <property type="project" value="TreeGrafter"/>
</dbReference>
<evidence type="ECO:0000256" key="1">
    <source>
        <dbReference type="ARBA" id="ARBA00005336"/>
    </source>
</evidence>
<dbReference type="Gene3D" id="3.40.50.1700">
    <property type="entry name" value="Glycoside hydrolase family 3 C-terminal domain"/>
    <property type="match status" value="1"/>
</dbReference>
<dbReference type="EMBL" id="NQVN01000022">
    <property type="protein sequence ID" value="PIO97069.1"/>
    <property type="molecule type" value="Genomic_DNA"/>
</dbReference>
<dbReference type="Proteomes" id="UP000231070">
    <property type="component" value="Unassembled WGS sequence"/>
</dbReference>
<protein>
    <recommendedName>
        <fullName evidence="4">Fibronectin type III-like domain-containing protein</fullName>
    </recommendedName>
</protein>
<dbReference type="AlphaFoldDB" id="A0A2G9WQR8"/>
<comment type="caution">
    <text evidence="5">The sequence shown here is derived from an EMBL/GenBank/DDBJ whole genome shotgun (WGS) entry which is preliminary data.</text>
</comment>
<evidence type="ECO:0000256" key="3">
    <source>
        <dbReference type="SAM" id="MobiDB-lite"/>
    </source>
</evidence>
<reference evidence="5 6" key="1">
    <citation type="submission" date="2017-08" db="EMBL/GenBank/DDBJ databases">
        <title>Pleomorphomonas carboxidotrophicus sp. nov., a new mesophilic hydrogenogenic carboxidotroph.</title>
        <authorList>
            <person name="Esquivel-Elizondo S."/>
            <person name="Krajmalnik-Brown R."/>
            <person name="Maldonado J."/>
        </authorList>
    </citation>
    <scope>NUCLEOTIDE SEQUENCE [LARGE SCALE GENOMIC DNA]</scope>
    <source>
        <strain evidence="5 6">SVCO-16</strain>
    </source>
</reference>
<evidence type="ECO:0000259" key="4">
    <source>
        <dbReference type="SMART" id="SM01217"/>
    </source>
</evidence>
<dbReference type="Pfam" id="PF14310">
    <property type="entry name" value="Fn3-like"/>
    <property type="match status" value="1"/>
</dbReference>
<evidence type="ECO:0000313" key="5">
    <source>
        <dbReference type="EMBL" id="PIO97069.1"/>
    </source>
</evidence>
<feature type="domain" description="Fibronectin type III-like" evidence="4">
    <location>
        <begin position="659"/>
        <end position="728"/>
    </location>
</feature>
<gene>
    <name evidence="5" type="ORF">CJ014_22480</name>
</gene>
<dbReference type="InterPro" id="IPR017853">
    <property type="entry name" value="GH"/>
</dbReference>
<keyword evidence="6" id="KW-1185">Reference proteome</keyword>
<dbReference type="SUPFAM" id="SSF52279">
    <property type="entry name" value="Beta-D-glucan exohydrolase, C-terminal domain"/>
    <property type="match status" value="1"/>
</dbReference>
<feature type="region of interest" description="Disordered" evidence="3">
    <location>
        <begin position="1"/>
        <end position="22"/>
    </location>
</feature>
<keyword evidence="2" id="KW-0378">Hydrolase</keyword>
<dbReference type="PANTHER" id="PTHR42715:SF3">
    <property type="entry name" value="BETA-GLUCOSIDASE B-RELATED"/>
    <property type="match status" value="1"/>
</dbReference>
<evidence type="ECO:0000313" key="6">
    <source>
        <dbReference type="Proteomes" id="UP000231070"/>
    </source>
</evidence>
<dbReference type="InterPro" id="IPR036881">
    <property type="entry name" value="Glyco_hydro_3_C_sf"/>
</dbReference>
<dbReference type="Gene3D" id="3.20.20.300">
    <property type="entry name" value="Glycoside hydrolase, family 3, N-terminal domain"/>
    <property type="match status" value="1"/>
</dbReference>
<dbReference type="InterPro" id="IPR002772">
    <property type="entry name" value="Glyco_hydro_3_C"/>
</dbReference>
<evidence type="ECO:0000256" key="2">
    <source>
        <dbReference type="ARBA" id="ARBA00022801"/>
    </source>
</evidence>
<sequence>MSQAAGQSDFATTSAATPPSPFDDAVVRVRAGAAGDTVARELYGRLTGAERLALLHGDIPFWPGRAAIMQHGYNHIPYPMGSNARLGIPGIRFIDGPRGVVVGHATAFPVSMARGASWDVALEEEIGRAIGLELRASGGNLFGGVCINLPRHPAWGRTQETYSDQTILIGEMGAALVRGVGGNAMACVKHFALNSMENARFDVDVRCAPEAMHEDYLPHFRRALAAGASAVMCAYNRVNGDWASASRPLLTEVLRDEWGFDGFVLSDFIWAIRDAAASLEAGLDLEAPFAQLRADRLPAALAAGDTTWERVEQSGLRLIATQLRHYASRDAAEPDLSVIAGPEHVALARRAARQSMVLLRNEAVDGAPVLPLERAKLVSLAVVGRLADLPNLGDHGSSNVHAPAVVTPLEGLRAALPEAAVLHDDGTDPAGAAALAAGATAAVVVVGYTAAEEGEWVNGRVYARDDLMALYPEPRDDAERAVLATMLERVRAAEGRPEIGGDRRDLRLPAGDVALIRAVAAANPRTVVVVVTAGAVILSDWHEEVPALVIGWYAGMQGGHALADLITGRQNFCGRLPYAIAASADDLPGFDIDAREITYDRWYGQRKLARDGRTATYPLGFGLSYTRFAIDRASVTMRDGDALTLAVAVANTGDRAGRANIQIYATRTDGDRAGERELIGFGLVDLAAGDAAEVAITASLQPLTRWDEAERTFRLPAGEVLIEAGRHWGDPAAATTTTRL</sequence>
<name>A0A2G9WQR8_9HYPH</name>
<dbReference type="InterPro" id="IPR050288">
    <property type="entry name" value="Cellulose_deg_GH3"/>
</dbReference>
<dbReference type="InterPro" id="IPR001764">
    <property type="entry name" value="Glyco_hydro_3_N"/>
</dbReference>
<feature type="compositionally biased region" description="Polar residues" evidence="3">
    <location>
        <begin position="1"/>
        <end position="17"/>
    </location>
</feature>
<dbReference type="SMART" id="SM01217">
    <property type="entry name" value="Fn3_like"/>
    <property type="match status" value="1"/>
</dbReference>
<accession>A0A2G9WQR8</accession>
<dbReference type="GO" id="GO:0008422">
    <property type="term" value="F:beta-glucosidase activity"/>
    <property type="evidence" value="ECO:0007669"/>
    <property type="project" value="TreeGrafter"/>
</dbReference>
<organism evidence="5 6">
    <name type="scientific">Pleomorphomonas carboxyditropha</name>
    <dbReference type="NCBI Taxonomy" id="2023338"/>
    <lineage>
        <taxon>Bacteria</taxon>
        <taxon>Pseudomonadati</taxon>
        <taxon>Pseudomonadota</taxon>
        <taxon>Alphaproteobacteria</taxon>
        <taxon>Hyphomicrobiales</taxon>
        <taxon>Pleomorphomonadaceae</taxon>
        <taxon>Pleomorphomonas</taxon>
    </lineage>
</organism>
<dbReference type="OrthoDB" id="9781691at2"/>
<dbReference type="SUPFAM" id="SSF51445">
    <property type="entry name" value="(Trans)glycosidases"/>
    <property type="match status" value="1"/>
</dbReference>
<comment type="similarity">
    <text evidence="1">Belongs to the glycosyl hydrolase 3 family.</text>
</comment>